<feature type="coiled-coil region" evidence="5">
    <location>
        <begin position="152"/>
        <end position="179"/>
    </location>
</feature>
<evidence type="ECO:0000256" key="3">
    <source>
        <dbReference type="ARBA" id="ARBA00035647"/>
    </source>
</evidence>
<evidence type="ECO:0000256" key="2">
    <source>
        <dbReference type="ARBA" id="ARBA00023128"/>
    </source>
</evidence>
<evidence type="ECO:0000256" key="6">
    <source>
        <dbReference type="SAM" id="MobiDB-lite"/>
    </source>
</evidence>
<evidence type="ECO:0000256" key="5">
    <source>
        <dbReference type="SAM" id="Coils"/>
    </source>
</evidence>
<keyword evidence="2" id="KW-0496">Mitochondrion</keyword>
<dbReference type="SMART" id="SM01155">
    <property type="entry name" value="DUF1713"/>
    <property type="match status" value="1"/>
</dbReference>
<evidence type="ECO:0000256" key="4">
    <source>
        <dbReference type="ARBA" id="ARBA00035682"/>
    </source>
</evidence>
<dbReference type="EMBL" id="CP119944">
    <property type="protein sequence ID" value="WFC99350.1"/>
    <property type="molecule type" value="Genomic_DNA"/>
</dbReference>
<dbReference type="AlphaFoldDB" id="A0AAJ5YTY8"/>
<protein>
    <recommendedName>
        <fullName evidence="4">Small ribosomal subunit protein mS38</fullName>
    </recommendedName>
</protein>
<feature type="compositionally biased region" description="Basic and acidic residues" evidence="6">
    <location>
        <begin position="304"/>
        <end position="313"/>
    </location>
</feature>
<dbReference type="GO" id="GO:0005739">
    <property type="term" value="C:mitochondrion"/>
    <property type="evidence" value="ECO:0007669"/>
    <property type="project" value="UniProtKB-SubCell"/>
</dbReference>
<feature type="domain" description="Ribosomal protein mS38 C-terminal" evidence="7">
    <location>
        <begin position="280"/>
        <end position="313"/>
    </location>
</feature>
<proteinExistence type="inferred from homology"/>
<keyword evidence="5" id="KW-0175">Coiled coil</keyword>
<reference evidence="8 9" key="1">
    <citation type="submission" date="2023-03" db="EMBL/GenBank/DDBJ databases">
        <title>Mating type loci evolution in Malassezia.</title>
        <authorList>
            <person name="Coelho M.A."/>
        </authorList>
    </citation>
    <scope>NUCLEOTIDE SEQUENCE [LARGE SCALE GENOMIC DNA]</scope>
    <source>
        <strain evidence="8 9">CBS 9725</strain>
    </source>
</reference>
<dbReference type="PANTHER" id="PTHR32035:SF3">
    <property type="entry name" value="SMALL RIBOSOMAL SUBUNIT PROTEIN MS38"/>
    <property type="match status" value="1"/>
</dbReference>
<dbReference type="PANTHER" id="PTHR32035">
    <property type="entry name" value="AURORA KINASE A-INTERACTING PROTEIN"/>
    <property type="match status" value="1"/>
</dbReference>
<evidence type="ECO:0000256" key="1">
    <source>
        <dbReference type="ARBA" id="ARBA00004173"/>
    </source>
</evidence>
<dbReference type="InterPro" id="IPR013177">
    <property type="entry name" value="Ribosomal_mS38_C"/>
</dbReference>
<evidence type="ECO:0000259" key="7">
    <source>
        <dbReference type="SMART" id="SM01155"/>
    </source>
</evidence>
<gene>
    <name evidence="8" type="ORF">MYAM1_002094</name>
</gene>
<accession>A0AAJ5YTY8</accession>
<evidence type="ECO:0000313" key="9">
    <source>
        <dbReference type="Proteomes" id="UP001219567"/>
    </source>
</evidence>
<comment type="subcellular location">
    <subcellularLocation>
        <location evidence="1">Mitochondrion</location>
    </subcellularLocation>
</comment>
<organism evidence="8 9">
    <name type="scientific">Malassezia yamatoensis</name>
    <dbReference type="NCBI Taxonomy" id="253288"/>
    <lineage>
        <taxon>Eukaryota</taxon>
        <taxon>Fungi</taxon>
        <taxon>Dikarya</taxon>
        <taxon>Basidiomycota</taxon>
        <taxon>Ustilaginomycotina</taxon>
        <taxon>Malasseziomycetes</taxon>
        <taxon>Malasseziales</taxon>
        <taxon>Malasseziaceae</taxon>
        <taxon>Malassezia</taxon>
    </lineage>
</organism>
<dbReference type="Proteomes" id="UP001219567">
    <property type="component" value="Chromosome 2"/>
</dbReference>
<keyword evidence="9" id="KW-1185">Reference proteome</keyword>
<feature type="compositionally biased region" description="Basic residues" evidence="6">
    <location>
        <begin position="285"/>
        <end position="303"/>
    </location>
</feature>
<name>A0AAJ5YTY8_9BASI</name>
<comment type="similarity">
    <text evidence="3">Belongs to the mitochondrion-specific ribosomal protein mS38 family.</text>
</comment>
<feature type="region of interest" description="Disordered" evidence="6">
    <location>
        <begin position="282"/>
        <end position="313"/>
    </location>
</feature>
<sequence>MRKGAMAVRIAQRAAQAHQWGTPERCVGVNQLLPFAKRVSNTQKLPASPPPTTVMNLTLQQLFALHRPLLEHELLPKRNVRLITSNMLLTESESEKVPTIAVQGHWRRRTRGVDSDTFNGMIDRLAQLEVTPRAKRMRRQAKRTTAPFSPVVYTEAKRLERLEREADATEEAVADAIERGEDTARAQKLGPEADLVVLGEPDGAQEEWGRGVATHLGLNTEPYVPPSSRVCRSAHFATLQDAFAPQDSHLWFAHALVHNRVQAQRKWDATLRYLGDSSVQMDSVRRKRRKKMNKHKYKKLRKAQRAERQRLKK</sequence>
<dbReference type="Pfam" id="PF08213">
    <property type="entry name" value="COX24_C"/>
    <property type="match status" value="1"/>
</dbReference>
<evidence type="ECO:0000313" key="8">
    <source>
        <dbReference type="EMBL" id="WFC99350.1"/>
    </source>
</evidence>